<comment type="caution">
    <text evidence="1">The sequence shown here is derived from an EMBL/GenBank/DDBJ whole genome shotgun (WGS) entry which is preliminary data.</text>
</comment>
<dbReference type="Gene3D" id="3.40.50.300">
    <property type="entry name" value="P-loop containing nucleotide triphosphate hydrolases"/>
    <property type="match status" value="1"/>
</dbReference>
<dbReference type="PANTHER" id="PTHR48419:SF1">
    <property type="entry name" value="SULFOTRANSFERASE DOMAIN-CONTAINING PROTEIN"/>
    <property type="match status" value="1"/>
</dbReference>
<dbReference type="InterPro" id="IPR053226">
    <property type="entry name" value="Pyrrolopyrazine_biosynth_F"/>
</dbReference>
<sequence>MPHFPSSAREQPKRFMLVTNPRTCSNLLVRILGLDNQPHTKHGGYHFLGCTIAMCTHNIWEKKGDEWTEEQRQFAYGVYKKGIESLEEELTPGPDDKICFTKEHVETFIEPTALAKNMHPGHKAQPLTFEIPGYSSEKSAGNETIFSDAYLESWNPIFLVRHPARAFESIYRSFIDVVKTPVCEGASQESIDKLIEIHMTLSWSRKLYEFYGSRGMDPIIIDADDVVVSTEALTHKLAEYIGFDTNVLQYKWNECTKDDQEKQAAHMRRMLSSLNESNGVKADPAKLSSSIKSAAELVPKWTEEFGEKTAKNLERWVEAAMPDYEYLRERRMRP</sequence>
<accession>A0A8H6R878</accession>
<dbReference type="Proteomes" id="UP000660729">
    <property type="component" value="Unassembled WGS sequence"/>
</dbReference>
<dbReference type="InterPro" id="IPR027417">
    <property type="entry name" value="P-loop_NTPase"/>
</dbReference>
<name>A0A8H6R878_9PEZI</name>
<protein>
    <recommendedName>
        <fullName evidence="3">Sulfotransferase domain-containing protein</fullName>
    </recommendedName>
</protein>
<evidence type="ECO:0000313" key="1">
    <source>
        <dbReference type="EMBL" id="KAF7185617.1"/>
    </source>
</evidence>
<keyword evidence="2" id="KW-1185">Reference proteome</keyword>
<reference evidence="1" key="1">
    <citation type="submission" date="2020-04" db="EMBL/GenBank/DDBJ databases">
        <title>Draft genome resource of the tomato pathogen Pseudocercospora fuligena.</title>
        <authorList>
            <person name="Zaccaron A."/>
        </authorList>
    </citation>
    <scope>NUCLEOTIDE SEQUENCE</scope>
    <source>
        <strain evidence="1">PF001</strain>
    </source>
</reference>
<dbReference type="AlphaFoldDB" id="A0A8H6R878"/>
<organism evidence="1 2">
    <name type="scientific">Pseudocercospora fuligena</name>
    <dbReference type="NCBI Taxonomy" id="685502"/>
    <lineage>
        <taxon>Eukaryota</taxon>
        <taxon>Fungi</taxon>
        <taxon>Dikarya</taxon>
        <taxon>Ascomycota</taxon>
        <taxon>Pezizomycotina</taxon>
        <taxon>Dothideomycetes</taxon>
        <taxon>Dothideomycetidae</taxon>
        <taxon>Mycosphaerellales</taxon>
        <taxon>Mycosphaerellaceae</taxon>
        <taxon>Pseudocercospora</taxon>
    </lineage>
</organism>
<dbReference type="SUPFAM" id="SSF52540">
    <property type="entry name" value="P-loop containing nucleoside triphosphate hydrolases"/>
    <property type="match status" value="1"/>
</dbReference>
<gene>
    <name evidence="1" type="ORF">HII31_13114</name>
</gene>
<dbReference type="EMBL" id="JABCIY010000316">
    <property type="protein sequence ID" value="KAF7185617.1"/>
    <property type="molecule type" value="Genomic_DNA"/>
</dbReference>
<evidence type="ECO:0000313" key="2">
    <source>
        <dbReference type="Proteomes" id="UP000660729"/>
    </source>
</evidence>
<dbReference type="PANTHER" id="PTHR48419">
    <property type="entry name" value="SULFOTRANSFERASE DOMAIN-CONTAINING PROTEIN"/>
    <property type="match status" value="1"/>
</dbReference>
<evidence type="ECO:0008006" key="3">
    <source>
        <dbReference type="Google" id="ProtNLM"/>
    </source>
</evidence>
<dbReference type="OrthoDB" id="3634487at2759"/>
<proteinExistence type="predicted"/>